<reference evidence="1" key="1">
    <citation type="submission" date="2019-04" db="EMBL/GenBank/DDBJ databases">
        <title>Microbes associate with the intestines of laboratory mice.</title>
        <authorList>
            <person name="Navarre W."/>
            <person name="Wong E."/>
            <person name="Huang K."/>
            <person name="Tropini C."/>
            <person name="Ng K."/>
            <person name="Yu B."/>
        </authorList>
    </citation>
    <scope>NUCLEOTIDE SEQUENCE</scope>
    <source>
        <strain evidence="1">NM04_E33</strain>
    </source>
</reference>
<evidence type="ECO:0000313" key="2">
    <source>
        <dbReference type="Proteomes" id="UP000306319"/>
    </source>
</evidence>
<gene>
    <name evidence="1" type="ORF">E5331_09435</name>
</gene>
<keyword evidence="2" id="KW-1185">Reference proteome</keyword>
<sequence length="697" mass="80369">MKTTLSLIITATSVLASSAQEPTDTVKTQELQEIVVEASNQRVNAEVSTYIPMAKQKNAAQNAVSLLEQMSIPQIEVDPVNQAVKTAHGQNISIFIDYIPATSEDLQGMRTQDVKKVEYYLHPTDSRFQGAKYVINFVMQRYEWGGYTKLNANKWIGVNRTEGQLYSKIKYKRMTFDVFADEIYLTNTHMGQNSSEHFNFLDLNGEGPMSVIRKSETGSSRYRNNSNDFSFRALYNTERFQFSNKLAYSLTNIPHNDLSNNISYSSDLFPISKSSTTSSSKDWALNYNGWYFFMLSKCAALNVDAVYTYGRNTSNSNYSVHDELSIVNDAKEDVHKMSVYLHLNWNPNKHNQFFTNFGVQHDWNIINYYGNSPSKQKYDVGIYFLGQNYQHIFNEKWNIGAGLAWIWETNRISGIKADNNFPQTNINATWSPNNKHQMYFTSNYGSMFPNASQKSPNTLQQDELMWYRGTPELKDYKYTNALLSYTWLPNNRWQLTADAYFGYVKNRCVTLYSPTGPNGTMLRQYFNGGDYFRDYIGFNATGKFLGGKLIAKLRPQFWIRKTTGDYAWSNNQLTCTVRLTYYLNNFYFTGWYQTPSKYQERNSGIISRTPSTYQIQIGWGNGTWNINAAAYNFFHTSWDDYKETLTSEYYSFDRTTYGTQRHARYTVSVTYTMSYGKKVQRNNEISGSGTASSAILK</sequence>
<accession>A0AC61RF22</accession>
<organism evidence="1 2">
    <name type="scientific">Lepagella muris</name>
    <dbReference type="NCBI Taxonomy" id="3032870"/>
    <lineage>
        <taxon>Bacteria</taxon>
        <taxon>Pseudomonadati</taxon>
        <taxon>Bacteroidota</taxon>
        <taxon>Bacteroidia</taxon>
        <taxon>Bacteroidales</taxon>
        <taxon>Muribaculaceae</taxon>
        <taxon>Lepagella</taxon>
    </lineage>
</organism>
<proteinExistence type="predicted"/>
<dbReference type="EMBL" id="SRYB01000012">
    <property type="protein sequence ID" value="TGY78535.1"/>
    <property type="molecule type" value="Genomic_DNA"/>
</dbReference>
<comment type="caution">
    <text evidence="1">The sequence shown here is derived from an EMBL/GenBank/DDBJ whole genome shotgun (WGS) entry which is preliminary data.</text>
</comment>
<dbReference type="Proteomes" id="UP000306319">
    <property type="component" value="Unassembled WGS sequence"/>
</dbReference>
<name>A0AC61RF22_9BACT</name>
<protein>
    <submittedName>
        <fullName evidence="1">Uncharacterized protein</fullName>
    </submittedName>
</protein>
<evidence type="ECO:0000313" key="1">
    <source>
        <dbReference type="EMBL" id="TGY78535.1"/>
    </source>
</evidence>